<comment type="function">
    <text evidence="6">Probable E2 ubiquitin-protein ligase that catalyzes the covalent attachment of ubiquitin to target proteins. May facilitate the monoubiquitination and degradation of MTOR and CCNE1 through interaction with FBXW7.</text>
</comment>
<dbReference type="AlphaFoldDB" id="A0A1W0XAB1"/>
<dbReference type="CDD" id="cd23802">
    <property type="entry name" value="UBCc_UBE2Q"/>
    <property type="match status" value="1"/>
</dbReference>
<reference evidence="9" key="1">
    <citation type="submission" date="2017-01" db="EMBL/GenBank/DDBJ databases">
        <title>Comparative genomics of anhydrobiosis in the tardigrade Hypsibius dujardini.</title>
        <authorList>
            <person name="Yoshida Y."/>
            <person name="Koutsovoulos G."/>
            <person name="Laetsch D."/>
            <person name="Stevens L."/>
            <person name="Kumar S."/>
            <person name="Horikawa D."/>
            <person name="Ishino K."/>
            <person name="Komine S."/>
            <person name="Tomita M."/>
            <person name="Blaxter M."/>
            <person name="Arakawa K."/>
        </authorList>
    </citation>
    <scope>NUCLEOTIDE SEQUENCE [LARGE SCALE GENOMIC DNA]</scope>
    <source>
        <strain evidence="9">Z151</strain>
    </source>
</reference>
<keyword evidence="2" id="KW-0808">Transferase</keyword>
<dbReference type="EC" id="2.3.2.23" evidence="1"/>
<dbReference type="EMBL" id="MTYJ01000007">
    <property type="protein sequence ID" value="OQV24334.1"/>
    <property type="molecule type" value="Genomic_DNA"/>
</dbReference>
<dbReference type="InterPro" id="IPR000608">
    <property type="entry name" value="UBC"/>
</dbReference>
<dbReference type="OrthoDB" id="109543at2759"/>
<dbReference type="GO" id="GO:0061631">
    <property type="term" value="F:ubiquitin conjugating enzyme activity"/>
    <property type="evidence" value="ECO:0007669"/>
    <property type="project" value="UniProtKB-EC"/>
</dbReference>
<organism evidence="8 9">
    <name type="scientific">Hypsibius exemplaris</name>
    <name type="common">Freshwater tardigrade</name>
    <dbReference type="NCBI Taxonomy" id="2072580"/>
    <lineage>
        <taxon>Eukaryota</taxon>
        <taxon>Metazoa</taxon>
        <taxon>Ecdysozoa</taxon>
        <taxon>Tardigrada</taxon>
        <taxon>Eutardigrada</taxon>
        <taxon>Parachela</taxon>
        <taxon>Hypsibioidea</taxon>
        <taxon>Hypsibiidae</taxon>
        <taxon>Hypsibius</taxon>
    </lineage>
</organism>
<dbReference type="SUPFAM" id="SSF54495">
    <property type="entry name" value="UBC-like"/>
    <property type="match status" value="1"/>
</dbReference>
<sequence>MAKLKDDLKKIEGFFPRSHPVFQLRSANIDEVHVRFCASPVATFDIHCNLPENFPKSAPLWSSESDNAQITGLLETLSNTTGQQNHIFPQVTSMLTSLCSLFGVELPAEVELLKVVYENEYAAVGGDAEPEYESMEDPNEMMDADGDDDDYPVEMSAQSIYSNHDKMDAQEDEGIDEQGQAALERVKKANLERHSLGTSGGAPSAPHGTVQASDRLMKELKHIYKSDNYKNQLFSVELVNDSLYDWMVKIYKVDPDSALHKDMVEMNKKLKIDHLCISMKFPDSFPFSPPFVRIINPVISGGYVLTGGAICMELLTKGGWSSAYTVEAVVLQIAATLVKGRARINFQLQPTQAYSQSRAEESFRHLVKIHDKGGWFTPPKSDG</sequence>
<evidence type="ECO:0000256" key="2">
    <source>
        <dbReference type="ARBA" id="ARBA00022679"/>
    </source>
</evidence>
<evidence type="ECO:0000313" key="9">
    <source>
        <dbReference type="Proteomes" id="UP000192578"/>
    </source>
</evidence>
<name>A0A1W0XAB1_HYPEX</name>
<dbReference type="PANTHER" id="PTHR24067">
    <property type="entry name" value="UBIQUITIN-CONJUGATING ENZYME E2"/>
    <property type="match status" value="1"/>
</dbReference>
<evidence type="ECO:0000256" key="3">
    <source>
        <dbReference type="ARBA" id="ARBA00022741"/>
    </source>
</evidence>
<accession>A0A1W0XAB1</accession>
<keyword evidence="5" id="KW-0067">ATP-binding</keyword>
<evidence type="ECO:0000313" key="8">
    <source>
        <dbReference type="EMBL" id="OQV24334.1"/>
    </source>
</evidence>
<dbReference type="PROSITE" id="PS50127">
    <property type="entry name" value="UBC_2"/>
    <property type="match status" value="1"/>
</dbReference>
<dbReference type="Pfam" id="PF00179">
    <property type="entry name" value="UQ_con"/>
    <property type="match status" value="1"/>
</dbReference>
<proteinExistence type="predicted"/>
<evidence type="ECO:0000256" key="1">
    <source>
        <dbReference type="ARBA" id="ARBA00012486"/>
    </source>
</evidence>
<keyword evidence="9" id="KW-1185">Reference proteome</keyword>
<keyword evidence="3" id="KW-0547">Nucleotide-binding</keyword>
<evidence type="ECO:0000256" key="4">
    <source>
        <dbReference type="ARBA" id="ARBA00022786"/>
    </source>
</evidence>
<protein>
    <recommendedName>
        <fullName evidence="1">E2 ubiquitin-conjugating enzyme</fullName>
        <ecNumber evidence="1">2.3.2.23</ecNumber>
    </recommendedName>
</protein>
<dbReference type="FunFam" id="3.10.110.10:FF:000036">
    <property type="entry name" value="ubiquitin-conjugating enzyme E2Q-like protein 1"/>
    <property type="match status" value="1"/>
</dbReference>
<evidence type="ECO:0000256" key="6">
    <source>
        <dbReference type="ARBA" id="ARBA00055455"/>
    </source>
</evidence>
<evidence type="ECO:0000256" key="5">
    <source>
        <dbReference type="ARBA" id="ARBA00022840"/>
    </source>
</evidence>
<gene>
    <name evidence="8" type="ORF">BV898_01873</name>
</gene>
<dbReference type="InterPro" id="IPR050113">
    <property type="entry name" value="Ub_conjugating_enzyme"/>
</dbReference>
<evidence type="ECO:0000259" key="7">
    <source>
        <dbReference type="PROSITE" id="PS50127"/>
    </source>
</evidence>
<comment type="caution">
    <text evidence="8">The sequence shown here is derived from an EMBL/GenBank/DDBJ whole genome shotgun (WGS) entry which is preliminary data.</text>
</comment>
<dbReference type="Gene3D" id="3.10.110.10">
    <property type="entry name" value="Ubiquitin Conjugating Enzyme"/>
    <property type="match status" value="1"/>
</dbReference>
<feature type="domain" description="UBC core" evidence="7">
    <location>
        <begin position="211"/>
        <end position="376"/>
    </location>
</feature>
<keyword evidence="4" id="KW-0833">Ubl conjugation pathway</keyword>
<dbReference type="SMART" id="SM00212">
    <property type="entry name" value="UBCc"/>
    <property type="match status" value="1"/>
</dbReference>
<dbReference type="InterPro" id="IPR016135">
    <property type="entry name" value="UBQ-conjugating_enzyme/RWD"/>
</dbReference>
<dbReference type="GO" id="GO:0005524">
    <property type="term" value="F:ATP binding"/>
    <property type="evidence" value="ECO:0007669"/>
    <property type="project" value="UniProtKB-KW"/>
</dbReference>
<dbReference type="Proteomes" id="UP000192578">
    <property type="component" value="Unassembled WGS sequence"/>
</dbReference>